<gene>
    <name evidence="5" type="ORF">METBISCDRAFT_26320</name>
</gene>
<sequence>MIEKGANFHQDPYSPSDGKGNESQDELGNDLDDSESEDESGGASGSAKDSSLKHSRKQRRAKPKRHVGIATFHDSPEALDQHVKLLLRLSSGVVPRLQHYRTPVFTVLERVCSILKNDSDFFVPDCASHVNIIDGETDGLYGWLAVNYLKDMFDALDQQDESVSTRSFLGIGDIEARHISLENLASQEEGSAHVDGPCSARGLRHKLEVNETKIEFFGTSYFEQCLVSVFSVFSEYHTPSDDGDCHDIQSEDNISTCLASDTYPKFDFNNSKFLGVSEYKKAVSDFQKLGFMSKNRDSYNRDLLARLQEIVQTHVKKHHLDKEALAKLCYQLSWILNVLHVGFGFPKVESQDGGSTLQPEEKIVGQKFSWTLSRALLYANDEYIQAYSSNNILIPGDVALGRLGYSTPNNGLAYGAEVEPYSRPVFEVPPASASYRFRGYETSVQRRPLSWVHFALFLTLFSAMMVFYPGGLRLVVTLYYGVSRVVRKAKGYSGSPSYRDYSVVSQDMDMELGEMDGLSGQGDDDQFIVSSDTEEV</sequence>
<evidence type="ECO:0000313" key="6">
    <source>
        <dbReference type="Proteomes" id="UP000268321"/>
    </source>
</evidence>
<dbReference type="GO" id="GO:0004382">
    <property type="term" value="F:GDP phosphatase activity"/>
    <property type="evidence" value="ECO:0007669"/>
    <property type="project" value="TreeGrafter"/>
</dbReference>
<keyword evidence="6" id="KW-1185">Reference proteome</keyword>
<comment type="similarity">
    <text evidence="1">Belongs to the GDA1/CD39 NTPase family.</text>
</comment>
<dbReference type="Gene3D" id="3.30.420.150">
    <property type="entry name" value="Exopolyphosphatase. Domain 2"/>
    <property type="match status" value="1"/>
</dbReference>
<dbReference type="GO" id="GO:0005794">
    <property type="term" value="C:Golgi apparatus"/>
    <property type="evidence" value="ECO:0007669"/>
    <property type="project" value="TreeGrafter"/>
</dbReference>
<dbReference type="GO" id="GO:0016020">
    <property type="term" value="C:membrane"/>
    <property type="evidence" value="ECO:0007669"/>
    <property type="project" value="TreeGrafter"/>
</dbReference>
<keyword evidence="4" id="KW-1133">Transmembrane helix</keyword>
<dbReference type="GO" id="GO:0046036">
    <property type="term" value="P:CTP metabolic process"/>
    <property type="evidence" value="ECO:0007669"/>
    <property type="project" value="TreeGrafter"/>
</dbReference>
<dbReference type="PROSITE" id="PS00018">
    <property type="entry name" value="EF_HAND_1"/>
    <property type="match status" value="1"/>
</dbReference>
<feature type="compositionally biased region" description="Basic residues" evidence="3">
    <location>
        <begin position="53"/>
        <end position="67"/>
    </location>
</feature>
<dbReference type="Proteomes" id="UP000268321">
    <property type="component" value="Unassembled WGS sequence"/>
</dbReference>
<dbReference type="Pfam" id="PF01150">
    <property type="entry name" value="GDA1_CD39"/>
    <property type="match status" value="2"/>
</dbReference>
<evidence type="ECO:0000256" key="1">
    <source>
        <dbReference type="ARBA" id="ARBA00009283"/>
    </source>
</evidence>
<organism evidence="5 6">
    <name type="scientific">Metschnikowia bicuspidata</name>
    <dbReference type="NCBI Taxonomy" id="27322"/>
    <lineage>
        <taxon>Eukaryota</taxon>
        <taxon>Fungi</taxon>
        <taxon>Dikarya</taxon>
        <taxon>Ascomycota</taxon>
        <taxon>Saccharomycotina</taxon>
        <taxon>Pichiomycetes</taxon>
        <taxon>Metschnikowiaceae</taxon>
        <taxon>Metschnikowia</taxon>
    </lineage>
</organism>
<protein>
    <submittedName>
        <fullName evidence="5">Uncharacterized protein</fullName>
    </submittedName>
</protein>
<feature type="compositionally biased region" description="Acidic residues" evidence="3">
    <location>
        <begin position="522"/>
        <end position="536"/>
    </location>
</feature>
<dbReference type="AlphaFoldDB" id="A0A4P9ZF50"/>
<evidence type="ECO:0000256" key="4">
    <source>
        <dbReference type="SAM" id="Phobius"/>
    </source>
</evidence>
<dbReference type="GO" id="GO:0045134">
    <property type="term" value="F:UDP phosphatase activity"/>
    <property type="evidence" value="ECO:0007669"/>
    <property type="project" value="TreeGrafter"/>
</dbReference>
<feature type="transmembrane region" description="Helical" evidence="4">
    <location>
        <begin position="451"/>
        <end position="480"/>
    </location>
</feature>
<keyword evidence="2" id="KW-0378">Hydrolase</keyword>
<feature type="region of interest" description="Disordered" evidence="3">
    <location>
        <begin position="1"/>
        <end position="71"/>
    </location>
</feature>
<dbReference type="InterPro" id="IPR018247">
    <property type="entry name" value="EF_Hand_1_Ca_BS"/>
</dbReference>
<dbReference type="OrthoDB" id="6372431at2759"/>
<keyword evidence="4" id="KW-0472">Membrane</keyword>
<name>A0A4P9ZF50_9ASCO</name>
<reference evidence="6" key="1">
    <citation type="journal article" date="2018" name="Nat. Microbiol.">
        <title>Leveraging single-cell genomics to expand the fungal tree of life.</title>
        <authorList>
            <person name="Ahrendt S.R."/>
            <person name="Quandt C.A."/>
            <person name="Ciobanu D."/>
            <person name="Clum A."/>
            <person name="Salamov A."/>
            <person name="Andreopoulos B."/>
            <person name="Cheng J.F."/>
            <person name="Woyke T."/>
            <person name="Pelin A."/>
            <person name="Henrissat B."/>
            <person name="Reynolds N.K."/>
            <person name="Benny G.L."/>
            <person name="Smith M.E."/>
            <person name="James T.Y."/>
            <person name="Grigoriev I.V."/>
        </authorList>
    </citation>
    <scope>NUCLEOTIDE SEQUENCE [LARGE SCALE GENOMIC DNA]</scope>
    <source>
        <strain evidence="6">Baker2002</strain>
    </source>
</reference>
<dbReference type="EMBL" id="ML004438">
    <property type="protein sequence ID" value="RKP31666.1"/>
    <property type="molecule type" value="Genomic_DNA"/>
</dbReference>
<feature type="region of interest" description="Disordered" evidence="3">
    <location>
        <begin position="514"/>
        <end position="536"/>
    </location>
</feature>
<keyword evidence="4" id="KW-0812">Transmembrane</keyword>
<evidence type="ECO:0000256" key="2">
    <source>
        <dbReference type="ARBA" id="ARBA00022801"/>
    </source>
</evidence>
<evidence type="ECO:0000313" key="5">
    <source>
        <dbReference type="EMBL" id="RKP31666.1"/>
    </source>
</evidence>
<dbReference type="GO" id="GO:0006256">
    <property type="term" value="P:UDP catabolic process"/>
    <property type="evidence" value="ECO:0007669"/>
    <property type="project" value="TreeGrafter"/>
</dbReference>
<dbReference type="Gene3D" id="3.30.420.40">
    <property type="match status" value="1"/>
</dbReference>
<dbReference type="PANTHER" id="PTHR11782">
    <property type="entry name" value="ADENOSINE/GUANOSINE DIPHOSPHATASE"/>
    <property type="match status" value="1"/>
</dbReference>
<dbReference type="GO" id="GO:0017111">
    <property type="term" value="F:ribonucleoside triphosphate phosphatase activity"/>
    <property type="evidence" value="ECO:0007669"/>
    <property type="project" value="TreeGrafter"/>
</dbReference>
<accession>A0A4P9ZF50</accession>
<proteinExistence type="inferred from homology"/>
<dbReference type="PANTHER" id="PTHR11782:SF121">
    <property type="entry name" value="NUCLEOSIDE-DIPHOSPHATASE MIG-23"/>
    <property type="match status" value="1"/>
</dbReference>
<feature type="compositionally biased region" description="Acidic residues" evidence="3">
    <location>
        <begin position="23"/>
        <end position="40"/>
    </location>
</feature>
<dbReference type="InterPro" id="IPR000407">
    <property type="entry name" value="GDA1_CD39_NTPase"/>
</dbReference>
<evidence type="ECO:0000256" key="3">
    <source>
        <dbReference type="SAM" id="MobiDB-lite"/>
    </source>
</evidence>